<feature type="domain" description="Alpha-D-phosphohexomutase alpha/beta/alpha" evidence="12">
    <location>
        <begin position="10"/>
        <end position="140"/>
    </location>
</feature>
<evidence type="ECO:0000256" key="1">
    <source>
        <dbReference type="ARBA" id="ARBA00000586"/>
    </source>
</evidence>
<dbReference type="RefSeq" id="WP_205211038.1">
    <property type="nucleotide sequence ID" value="NZ_JAFFZO010000021.1"/>
</dbReference>
<dbReference type="InterPro" id="IPR016055">
    <property type="entry name" value="A-D-PHexomutase_a/b/a-I/II/III"/>
</dbReference>
<evidence type="ECO:0000259" key="13">
    <source>
        <dbReference type="Pfam" id="PF02879"/>
    </source>
</evidence>
<evidence type="ECO:0000256" key="6">
    <source>
        <dbReference type="ARBA" id="ARBA00022553"/>
    </source>
</evidence>
<dbReference type="Gene3D" id="3.30.310.50">
    <property type="entry name" value="Alpha-D-phosphohexomutase, C-terminal domain"/>
    <property type="match status" value="1"/>
</dbReference>
<accession>A0ABS2W9V1</accession>
<keyword evidence="7 10" id="KW-0479">Metal-binding</keyword>
<evidence type="ECO:0000256" key="10">
    <source>
        <dbReference type="RuleBase" id="RU004326"/>
    </source>
</evidence>
<keyword evidence="8 10" id="KW-0460">Magnesium</keyword>
<comment type="similarity">
    <text evidence="4 10">Belongs to the phosphohexose mutase family.</text>
</comment>
<dbReference type="SUPFAM" id="SSF53738">
    <property type="entry name" value="Phosphoglucomutase, first 3 domains"/>
    <property type="match status" value="3"/>
</dbReference>
<comment type="caution">
    <text evidence="15">The sequence shown here is derived from an EMBL/GenBank/DDBJ whole genome shotgun (WGS) entry which is preliminary data.</text>
</comment>
<dbReference type="EC" id="5.4.2.8" evidence="5"/>
<dbReference type="Gene3D" id="3.40.120.10">
    <property type="entry name" value="Alpha-D-Glucose-1,6-Bisphosphate, subunit A, domain 3"/>
    <property type="match status" value="3"/>
</dbReference>
<dbReference type="Pfam" id="PF02878">
    <property type="entry name" value="PGM_PMM_I"/>
    <property type="match status" value="1"/>
</dbReference>
<reference evidence="15 16" key="1">
    <citation type="submission" date="2021-02" db="EMBL/GenBank/DDBJ databases">
        <title>A novel species of genus Amphritea isolated from a fishpond in China.</title>
        <authorList>
            <person name="Lu H."/>
        </authorList>
    </citation>
    <scope>NUCLEOTIDE SEQUENCE [LARGE SCALE GENOMIC DNA]</scope>
    <source>
        <strain evidence="15 16">RP18W</strain>
    </source>
</reference>
<dbReference type="EMBL" id="JAFFZP010000018">
    <property type="protein sequence ID" value="MBN0988147.1"/>
    <property type="molecule type" value="Genomic_DNA"/>
</dbReference>
<sequence length="479" mass="52919">MNRQDLNPAIFRAYDIRGIYPHSLNPDSACLIGRAIGSEARERQQQRLCVGHDGRLSSPELSLALISGLRQSGIDVVDLGMVPTPALYYGTHALNTGSGVMVTGSHNPADYNGFKIMLAGHTLSGDEITGLYQRIQSSRFTHGSGTRLSQDISEAYLERVLLERRLRRPLKVVVDCGNGVPGPWIVRLLQRLGCEVTALYCDVDGTFPNHHPDPEKAENLADLITEVIRTKADIGLALDGDGDRLAVISNNGTSITPDQLICLFAQDLLQRHPGAEIVYDVKCSLNLPLLIEQQGGKGDMWRCGHSMIKNRMRQTNALFGGEFSGHLFFADQWYGFDDGLYAAVRLLQLLSDSDKSAAELFSQFATLPSTPMINIAVSDEDKFRIIEQLTQQDFSPARVCNTDGLRVEYSDGWFGIRPSNTTPMLTLRIEALTTVALQRISQLLEQKLKQVIPDLQIPELAVTNYTNPTDRDNTHATVT</sequence>
<comment type="cofactor">
    <cofactor evidence="2">
        <name>Mg(2+)</name>
        <dbReference type="ChEBI" id="CHEBI:18420"/>
    </cofactor>
</comment>
<feature type="domain" description="Alpha-D-phosphohexomutase C-terminal" evidence="11">
    <location>
        <begin position="372"/>
        <end position="441"/>
    </location>
</feature>
<evidence type="ECO:0000259" key="12">
    <source>
        <dbReference type="Pfam" id="PF02878"/>
    </source>
</evidence>
<dbReference type="PRINTS" id="PR00509">
    <property type="entry name" value="PGMPMM"/>
</dbReference>
<evidence type="ECO:0000313" key="15">
    <source>
        <dbReference type="EMBL" id="MBN0988147.1"/>
    </source>
</evidence>
<keyword evidence="16" id="KW-1185">Reference proteome</keyword>
<evidence type="ECO:0000259" key="14">
    <source>
        <dbReference type="Pfam" id="PF02880"/>
    </source>
</evidence>
<dbReference type="InterPro" id="IPR005845">
    <property type="entry name" value="A-D-PHexomutase_a/b/a-II"/>
</dbReference>
<dbReference type="PANTHER" id="PTHR43771:SF2">
    <property type="entry name" value="PHOSPHOMANNOMUTASE_PHOSPHOGLUCOMUTASE"/>
    <property type="match status" value="1"/>
</dbReference>
<dbReference type="SUPFAM" id="SSF55957">
    <property type="entry name" value="Phosphoglucomutase, C-terminal domain"/>
    <property type="match status" value="1"/>
</dbReference>
<dbReference type="InterPro" id="IPR005841">
    <property type="entry name" value="Alpha-D-phosphohexomutase_SF"/>
</dbReference>
<dbReference type="InterPro" id="IPR005846">
    <property type="entry name" value="A-D-PHexomutase_a/b/a-III"/>
</dbReference>
<dbReference type="InterPro" id="IPR005844">
    <property type="entry name" value="A-D-PHexomutase_a/b/a-I"/>
</dbReference>
<evidence type="ECO:0000256" key="7">
    <source>
        <dbReference type="ARBA" id="ARBA00022723"/>
    </source>
</evidence>
<dbReference type="InterPro" id="IPR036900">
    <property type="entry name" value="A-D-PHexomutase_C_sf"/>
</dbReference>
<gene>
    <name evidence="15" type="ORF">JW498_12310</name>
</gene>
<dbReference type="PANTHER" id="PTHR43771">
    <property type="entry name" value="PHOSPHOMANNOMUTASE"/>
    <property type="match status" value="1"/>
</dbReference>
<dbReference type="PROSITE" id="PS00710">
    <property type="entry name" value="PGM_PMM"/>
    <property type="match status" value="1"/>
</dbReference>
<evidence type="ECO:0000256" key="5">
    <source>
        <dbReference type="ARBA" id="ARBA00012730"/>
    </source>
</evidence>
<evidence type="ECO:0000313" key="16">
    <source>
        <dbReference type="Proteomes" id="UP000760472"/>
    </source>
</evidence>
<dbReference type="Pfam" id="PF02880">
    <property type="entry name" value="PGM_PMM_III"/>
    <property type="match status" value="1"/>
</dbReference>
<protein>
    <recommendedName>
        <fullName evidence="5">phosphomannomutase</fullName>
        <ecNumber evidence="5">5.4.2.8</ecNumber>
    </recommendedName>
</protein>
<feature type="domain" description="Alpha-D-phosphohexomutase alpha/beta/alpha" evidence="13">
    <location>
        <begin position="158"/>
        <end position="252"/>
    </location>
</feature>
<dbReference type="Pfam" id="PF02879">
    <property type="entry name" value="PGM_PMM_II"/>
    <property type="match status" value="1"/>
</dbReference>
<evidence type="ECO:0000256" key="2">
    <source>
        <dbReference type="ARBA" id="ARBA00001946"/>
    </source>
</evidence>
<dbReference type="Pfam" id="PF00408">
    <property type="entry name" value="PGM_PMM_IV"/>
    <property type="match status" value="1"/>
</dbReference>
<dbReference type="Proteomes" id="UP000760472">
    <property type="component" value="Unassembled WGS sequence"/>
</dbReference>
<dbReference type="InterPro" id="IPR005843">
    <property type="entry name" value="A-D-PHexomutase_C"/>
</dbReference>
<evidence type="ECO:0000256" key="4">
    <source>
        <dbReference type="ARBA" id="ARBA00010231"/>
    </source>
</evidence>
<organism evidence="15 16">
    <name type="scientific">Amphritea pacifica</name>
    <dbReference type="NCBI Taxonomy" id="2811233"/>
    <lineage>
        <taxon>Bacteria</taxon>
        <taxon>Pseudomonadati</taxon>
        <taxon>Pseudomonadota</taxon>
        <taxon>Gammaproteobacteria</taxon>
        <taxon>Oceanospirillales</taxon>
        <taxon>Oceanospirillaceae</taxon>
        <taxon>Amphritea</taxon>
    </lineage>
</organism>
<keyword evidence="9" id="KW-0413">Isomerase</keyword>
<feature type="domain" description="Alpha-D-phosphohexomutase alpha/beta/alpha" evidence="14">
    <location>
        <begin position="257"/>
        <end position="363"/>
    </location>
</feature>
<evidence type="ECO:0000256" key="8">
    <source>
        <dbReference type="ARBA" id="ARBA00022842"/>
    </source>
</evidence>
<name>A0ABS2W9V1_9GAMM</name>
<evidence type="ECO:0000256" key="3">
    <source>
        <dbReference type="ARBA" id="ARBA00004699"/>
    </source>
</evidence>
<keyword evidence="6" id="KW-0597">Phosphoprotein</keyword>
<comment type="catalytic activity">
    <reaction evidence="1">
        <text>alpha-D-mannose 1-phosphate = D-mannose 6-phosphate</text>
        <dbReference type="Rhea" id="RHEA:11140"/>
        <dbReference type="ChEBI" id="CHEBI:58409"/>
        <dbReference type="ChEBI" id="CHEBI:58735"/>
        <dbReference type="EC" id="5.4.2.8"/>
    </reaction>
</comment>
<dbReference type="CDD" id="cd03089">
    <property type="entry name" value="PMM_PGM"/>
    <property type="match status" value="1"/>
</dbReference>
<evidence type="ECO:0000256" key="9">
    <source>
        <dbReference type="ARBA" id="ARBA00023235"/>
    </source>
</evidence>
<proteinExistence type="inferred from homology"/>
<comment type="pathway">
    <text evidence="3">Nucleotide-sugar biosynthesis; GDP-alpha-D-mannose biosynthesis; alpha-D-mannose 1-phosphate from D-fructose 6-phosphate: step 2/2.</text>
</comment>
<dbReference type="InterPro" id="IPR016066">
    <property type="entry name" value="A-D-PHexomutase_CS"/>
</dbReference>
<evidence type="ECO:0000259" key="11">
    <source>
        <dbReference type="Pfam" id="PF00408"/>
    </source>
</evidence>